<name>C5J5M4_MESCH</name>
<evidence type="ECO:0000313" key="2">
    <source>
        <dbReference type="Proteomes" id="UP000001491"/>
    </source>
</evidence>
<protein>
    <submittedName>
        <fullName evidence="1">Uncharacterized protein</fullName>
    </submittedName>
</protein>
<reference evidence="2" key="1">
    <citation type="journal article" date="2009" name="BMC Bioinformatics">
        <title>The Mycoplasma conjunctivae genome sequencing, annotation and analysis.</title>
        <authorList>
            <person name="Calderon-Copete S.P."/>
            <person name="Wigger G."/>
            <person name="Wunderlin C."/>
            <person name="Schmidheini T."/>
            <person name="Frey J."/>
            <person name="Quail M.A."/>
            <person name="Falquet L."/>
        </authorList>
    </citation>
    <scope>NUCLEOTIDE SEQUENCE [LARGE SCALE GENOMIC DNA]</scope>
    <source>
        <strain evidence="2">ATCC 25834 / NCTC 10147 / HRC/581</strain>
    </source>
</reference>
<proteinExistence type="predicted"/>
<dbReference type="KEGG" id="mco:MCJ_000720"/>
<sequence length="68" mass="8020">MISSIESKVISLQDTKAIGRANGIIDDNKILFRFFIIKFIISTKKGLWWKYLKNQTFLFNFAIKMKVF</sequence>
<dbReference type="HOGENOM" id="CLU_2789447_0_0_14"/>
<dbReference type="AlphaFoldDB" id="C5J5M4"/>
<dbReference type="EMBL" id="FM864216">
    <property type="protein sequence ID" value="CAT04747.1"/>
    <property type="molecule type" value="Genomic_DNA"/>
</dbReference>
<evidence type="ECO:0000313" key="1">
    <source>
        <dbReference type="EMBL" id="CAT04747.1"/>
    </source>
</evidence>
<gene>
    <name evidence="1" type="ordered locus">MCJ_000720</name>
</gene>
<keyword evidence="2" id="KW-1185">Reference proteome</keyword>
<dbReference type="Proteomes" id="UP000001491">
    <property type="component" value="Chromosome"/>
</dbReference>
<accession>C5J5M4</accession>
<organism evidence="1 2">
    <name type="scientific">Mesomycoplasma conjunctivae (strain ATCC 25834 / NCTC 10147 / HRC/581)</name>
    <name type="common">Mycoplasma conjunctivae</name>
    <dbReference type="NCBI Taxonomy" id="572263"/>
    <lineage>
        <taxon>Bacteria</taxon>
        <taxon>Bacillati</taxon>
        <taxon>Mycoplasmatota</taxon>
        <taxon>Mycoplasmoidales</taxon>
        <taxon>Metamycoplasmataceae</taxon>
        <taxon>Mesomycoplasma</taxon>
    </lineage>
</organism>